<comment type="caution">
    <text evidence="2">The sequence shown here is derived from an EMBL/GenBank/DDBJ whole genome shotgun (WGS) entry which is preliminary data.</text>
</comment>
<dbReference type="Proteomes" id="UP001226762">
    <property type="component" value="Unassembled WGS sequence"/>
</dbReference>
<evidence type="ECO:0000313" key="3">
    <source>
        <dbReference type="Proteomes" id="UP001226762"/>
    </source>
</evidence>
<name>A0AAE3WAC1_9RHOB</name>
<accession>A0AAE3WAC1</accession>
<evidence type="ECO:0000256" key="1">
    <source>
        <dbReference type="SAM" id="SignalP"/>
    </source>
</evidence>
<reference evidence="2" key="2">
    <citation type="submission" date="2023-02" db="EMBL/GenBank/DDBJ databases">
        <title>'Rhodoalgimonas zhirmunskyi' gen. nov., isolated from a red alga.</title>
        <authorList>
            <person name="Nedashkovskaya O.I."/>
            <person name="Otstavnykh N.Y."/>
            <person name="Bystritskaya E.P."/>
            <person name="Balabanova L.A."/>
            <person name="Isaeva M.P."/>
        </authorList>
    </citation>
    <scope>NUCLEOTIDE SEQUENCE</scope>
    <source>
        <strain evidence="2">KCTC 52189</strain>
    </source>
</reference>
<organism evidence="2 3">
    <name type="scientific">Marimonas arenosa</name>
    <dbReference type="NCBI Taxonomy" id="1795305"/>
    <lineage>
        <taxon>Bacteria</taxon>
        <taxon>Pseudomonadati</taxon>
        <taxon>Pseudomonadota</taxon>
        <taxon>Alphaproteobacteria</taxon>
        <taxon>Rhodobacterales</taxon>
        <taxon>Paracoccaceae</taxon>
        <taxon>Marimonas</taxon>
    </lineage>
</organism>
<keyword evidence="1" id="KW-0732">Signal</keyword>
<feature type="signal peptide" evidence="1">
    <location>
        <begin position="1"/>
        <end position="19"/>
    </location>
</feature>
<dbReference type="RefSeq" id="WP_306734734.1">
    <property type="nucleotide sequence ID" value="NZ_JANHAX010000001.1"/>
</dbReference>
<keyword evidence="3" id="KW-1185">Reference proteome</keyword>
<evidence type="ECO:0000313" key="2">
    <source>
        <dbReference type="EMBL" id="MDQ2089491.1"/>
    </source>
</evidence>
<dbReference type="AlphaFoldDB" id="A0AAE3WAC1"/>
<dbReference type="EMBL" id="JANHAX010000001">
    <property type="protein sequence ID" value="MDQ2089491.1"/>
    <property type="molecule type" value="Genomic_DNA"/>
</dbReference>
<gene>
    <name evidence="2" type="ORF">NO357_06220</name>
</gene>
<feature type="chain" id="PRO_5042032164" evidence="1">
    <location>
        <begin position="20"/>
        <end position="170"/>
    </location>
</feature>
<reference evidence="2" key="1">
    <citation type="submission" date="2022-07" db="EMBL/GenBank/DDBJ databases">
        <authorList>
            <person name="Otstavnykh N."/>
            <person name="Isaeva M."/>
            <person name="Bystritskaya E."/>
        </authorList>
    </citation>
    <scope>NUCLEOTIDE SEQUENCE</scope>
    <source>
        <strain evidence="2">KCTC 52189</strain>
    </source>
</reference>
<protein>
    <submittedName>
        <fullName evidence="2">Uncharacterized protein</fullName>
    </submittedName>
</protein>
<sequence length="170" mass="18446">MRVVFALALCATFVSSAAAQQSPEFPRKSRFVIHLTSSQFVSGFGDYLVPPLYEAFVDTGLINDDGSNADYAATVQTGSDVGKWYEVGDDTAWLYRRTVTVGLSPADIDLEPGGELSPSFAVTVVLLTPNQDRVDELNCLITLATRELAARYRPKGHVTVDGKRCARQPG</sequence>
<proteinExistence type="predicted"/>